<evidence type="ECO:0000256" key="4">
    <source>
        <dbReference type="ARBA" id="ARBA00022723"/>
    </source>
</evidence>
<name>A0A1M6EW28_9FIRM</name>
<dbReference type="InterPro" id="IPR003602">
    <property type="entry name" value="Topo_IA_DNA-bd_dom"/>
</dbReference>
<dbReference type="EC" id="5.6.2.1" evidence="3"/>
<dbReference type="Gene3D" id="1.10.460.10">
    <property type="entry name" value="Topoisomerase I, domain 2"/>
    <property type="match status" value="1"/>
</dbReference>
<evidence type="ECO:0000259" key="14">
    <source>
        <dbReference type="PROSITE" id="PS52039"/>
    </source>
</evidence>
<comment type="catalytic activity">
    <reaction evidence="1">
        <text>ATP-independent breakage of single-stranded DNA, followed by passage and rejoining.</text>
        <dbReference type="EC" id="5.6.2.1"/>
    </reaction>
</comment>
<protein>
    <recommendedName>
        <fullName evidence="3">DNA topoisomerase</fullName>
        <ecNumber evidence="3">5.6.2.1</ecNumber>
    </recommendedName>
    <alternativeName>
        <fullName evidence="12">Omega-protein</fullName>
    </alternativeName>
    <alternativeName>
        <fullName evidence="11">Relaxing enzyme</fullName>
    </alternativeName>
    <alternativeName>
        <fullName evidence="9">Swivelase</fullName>
    </alternativeName>
    <alternativeName>
        <fullName evidence="10">Untwisting enzyme</fullName>
    </alternativeName>
</protein>
<evidence type="ECO:0000256" key="2">
    <source>
        <dbReference type="ARBA" id="ARBA00009446"/>
    </source>
</evidence>
<dbReference type="RefSeq" id="WP_110940121.1">
    <property type="nucleotide sequence ID" value="NZ_FQZV01000009.1"/>
</dbReference>
<comment type="similarity">
    <text evidence="2">Belongs to the type IA topoisomerase family.</text>
</comment>
<dbReference type="Gene3D" id="2.70.20.10">
    <property type="entry name" value="Topoisomerase I, domain 3"/>
    <property type="match status" value="1"/>
</dbReference>
<dbReference type="InterPro" id="IPR013825">
    <property type="entry name" value="Topo_IA_cen_sub2"/>
</dbReference>
<evidence type="ECO:0000256" key="9">
    <source>
        <dbReference type="ARBA" id="ARBA00030003"/>
    </source>
</evidence>
<dbReference type="GO" id="GO:0043597">
    <property type="term" value="C:cytoplasmic replication fork"/>
    <property type="evidence" value="ECO:0007669"/>
    <property type="project" value="TreeGrafter"/>
</dbReference>
<dbReference type="PROSITE" id="PS50880">
    <property type="entry name" value="TOPRIM"/>
    <property type="match status" value="1"/>
</dbReference>
<proteinExistence type="inferred from homology"/>
<dbReference type="PANTHER" id="PTHR11390:SF21">
    <property type="entry name" value="DNA TOPOISOMERASE 3-ALPHA"/>
    <property type="match status" value="1"/>
</dbReference>
<dbReference type="GO" id="GO:0003917">
    <property type="term" value="F:DNA topoisomerase type I (single strand cut, ATP-independent) activity"/>
    <property type="evidence" value="ECO:0007669"/>
    <property type="project" value="UniProtKB-EC"/>
</dbReference>
<evidence type="ECO:0000256" key="5">
    <source>
        <dbReference type="ARBA" id="ARBA00022842"/>
    </source>
</evidence>
<dbReference type="EMBL" id="FQZV01000009">
    <property type="protein sequence ID" value="SHI89626.1"/>
    <property type="molecule type" value="Genomic_DNA"/>
</dbReference>
<dbReference type="NCBIfam" id="TIGR01056">
    <property type="entry name" value="topB"/>
    <property type="match status" value="1"/>
</dbReference>
<dbReference type="InterPro" id="IPR013826">
    <property type="entry name" value="Topo_IA_cen_sub3"/>
</dbReference>
<dbReference type="NCBIfam" id="NF005829">
    <property type="entry name" value="PRK07726.1"/>
    <property type="match status" value="1"/>
</dbReference>
<dbReference type="PRINTS" id="PR00417">
    <property type="entry name" value="PRTPISMRASEI"/>
</dbReference>
<accession>A0A1M6EW28</accession>
<dbReference type="InterPro" id="IPR034144">
    <property type="entry name" value="TOPRIM_TopoIII"/>
</dbReference>
<dbReference type="CDD" id="cd03362">
    <property type="entry name" value="TOPRIM_TopoIA_TopoIII"/>
    <property type="match status" value="1"/>
</dbReference>
<dbReference type="InterPro" id="IPR000380">
    <property type="entry name" value="Topo_IA"/>
</dbReference>
<dbReference type="GO" id="GO:0003677">
    <property type="term" value="F:DNA binding"/>
    <property type="evidence" value="ECO:0007669"/>
    <property type="project" value="UniProtKB-KW"/>
</dbReference>
<dbReference type="STRING" id="1121919.SAMN02745975_00850"/>
<evidence type="ECO:0000313" key="16">
    <source>
        <dbReference type="Proteomes" id="UP000184536"/>
    </source>
</evidence>
<sequence>MKKLVIAEKPSVARDIAKILGAKTKGEGCLEGNGYIVTWAIGHLVALCDPEEYDIKYKRWDMRTLPLLPEEMKLKPIKKTYQQYRIIKNLLADPSVTSVICATDAGREGELIFRYIYNLARCNKPIQRLWISSLTDEAIREGFENLKDGQAFYPLYLSAKCRSESDWLVGINGTRAYTVKYKSLLTIGRVQTPTLAILVKREAEIEAFVPQNYWELSGDFGSYKGIWIDRETKESRIDSREKAESLEKKVLKQEGFVRDIESKKMVKKPPLLYDLTELQRDANKRYGYTAERTLSIAQGLYEKRKAITYPRTDSKYLSKDLVKGLGKKIENLREGQYKEFCEYLLKLEKLPISKRIVDDSKVSDHHAIIPTDKKGDISKFSQEEKNIFHLIAQRFLAVFFPDYIYNSTTVITEVMEEWFKTTGQQVLQIGWQGLYRDEEENKDNIPKVKKGQKVFVEETNIEDKQTQPPKRYTEAALLSAMEHAGKLVEDEELREQLKESGIGTPATRASIIERLIEVGYVVREGKNLIPTEKGKNLIAIVPEELSSPEMTGKWERALNRIAKGKMDEKKFMEGIERFTAFLVKDAYERNPKVIFEREKKGTAKKGSKGASTAATQEKLGNCPACKAGEILEGSKNYYCSNYKQGCKFGLFKQDKLMARYKKKMSKTIAKQLIQKGEALLKGVVSPKGGKFDAKIKLKQLETGYWGWTFDFEKKEKAD</sequence>
<dbReference type="InterPro" id="IPR003601">
    <property type="entry name" value="Topo_IA_2"/>
</dbReference>
<dbReference type="PANTHER" id="PTHR11390">
    <property type="entry name" value="PROKARYOTIC DNA TOPOISOMERASE"/>
    <property type="match status" value="1"/>
</dbReference>
<evidence type="ECO:0000256" key="7">
    <source>
        <dbReference type="ARBA" id="ARBA00023125"/>
    </source>
</evidence>
<dbReference type="SMART" id="SM00493">
    <property type="entry name" value="TOPRIM"/>
    <property type="match status" value="1"/>
</dbReference>
<dbReference type="SMART" id="SM00437">
    <property type="entry name" value="TOP1Ac"/>
    <property type="match status" value="1"/>
</dbReference>
<dbReference type="SUPFAM" id="SSF56712">
    <property type="entry name" value="Prokaryotic type I DNA topoisomerase"/>
    <property type="match status" value="1"/>
</dbReference>
<dbReference type="GO" id="GO:0006265">
    <property type="term" value="P:DNA topological change"/>
    <property type="evidence" value="ECO:0007669"/>
    <property type="project" value="InterPro"/>
</dbReference>
<evidence type="ECO:0000256" key="3">
    <source>
        <dbReference type="ARBA" id="ARBA00012891"/>
    </source>
</evidence>
<organism evidence="15 16">
    <name type="scientific">Geosporobacter subterraneus DSM 17957</name>
    <dbReference type="NCBI Taxonomy" id="1121919"/>
    <lineage>
        <taxon>Bacteria</taxon>
        <taxon>Bacillati</taxon>
        <taxon>Bacillota</taxon>
        <taxon>Clostridia</taxon>
        <taxon>Peptostreptococcales</taxon>
        <taxon>Thermotaleaceae</taxon>
        <taxon>Geosporobacter</taxon>
    </lineage>
</organism>
<gene>
    <name evidence="15" type="ORF">SAMN02745975_00850</name>
</gene>
<dbReference type="InterPro" id="IPR013824">
    <property type="entry name" value="Topo_IA_cen_sub1"/>
</dbReference>
<dbReference type="InterPro" id="IPR023405">
    <property type="entry name" value="Topo_IA_core_domain"/>
</dbReference>
<dbReference type="InterPro" id="IPR023406">
    <property type="entry name" value="Topo_IA_AS"/>
</dbReference>
<dbReference type="OrthoDB" id="9803554at2"/>
<evidence type="ECO:0000256" key="11">
    <source>
        <dbReference type="ARBA" id="ARBA00032235"/>
    </source>
</evidence>
<evidence type="ECO:0000313" key="15">
    <source>
        <dbReference type="EMBL" id="SHI89626.1"/>
    </source>
</evidence>
<evidence type="ECO:0000256" key="1">
    <source>
        <dbReference type="ARBA" id="ARBA00000213"/>
    </source>
</evidence>
<feature type="domain" description="Toprim" evidence="13">
    <location>
        <begin position="2"/>
        <end position="135"/>
    </location>
</feature>
<reference evidence="16" key="1">
    <citation type="submission" date="2016-11" db="EMBL/GenBank/DDBJ databases">
        <authorList>
            <person name="Varghese N."/>
            <person name="Submissions S."/>
        </authorList>
    </citation>
    <scope>NUCLEOTIDE SEQUENCE [LARGE SCALE GENOMIC DNA]</scope>
    <source>
        <strain evidence="16">DSM 17957</strain>
    </source>
</reference>
<dbReference type="SMART" id="SM00436">
    <property type="entry name" value="TOP1Bc"/>
    <property type="match status" value="1"/>
</dbReference>
<evidence type="ECO:0000259" key="13">
    <source>
        <dbReference type="PROSITE" id="PS50880"/>
    </source>
</evidence>
<dbReference type="Proteomes" id="UP000184536">
    <property type="component" value="Unassembled WGS sequence"/>
</dbReference>
<dbReference type="AlphaFoldDB" id="A0A1M6EW28"/>
<dbReference type="CDD" id="cd00186">
    <property type="entry name" value="TOP1Ac"/>
    <property type="match status" value="1"/>
</dbReference>
<keyword evidence="16" id="KW-1185">Reference proteome</keyword>
<dbReference type="PROSITE" id="PS52039">
    <property type="entry name" value="TOPO_IA_2"/>
    <property type="match status" value="1"/>
</dbReference>
<dbReference type="PROSITE" id="PS00396">
    <property type="entry name" value="TOPO_IA_1"/>
    <property type="match status" value="1"/>
</dbReference>
<keyword evidence="7" id="KW-0238">DNA-binding</keyword>
<dbReference type="InterPro" id="IPR013497">
    <property type="entry name" value="Topo_IA_cen"/>
</dbReference>
<dbReference type="Pfam" id="PF01751">
    <property type="entry name" value="Toprim"/>
    <property type="match status" value="1"/>
</dbReference>
<evidence type="ECO:0000256" key="12">
    <source>
        <dbReference type="ARBA" id="ARBA00032877"/>
    </source>
</evidence>
<evidence type="ECO:0000256" key="10">
    <source>
        <dbReference type="ARBA" id="ARBA00031985"/>
    </source>
</evidence>
<evidence type="ECO:0000256" key="6">
    <source>
        <dbReference type="ARBA" id="ARBA00023029"/>
    </source>
</evidence>
<evidence type="ECO:0000256" key="8">
    <source>
        <dbReference type="ARBA" id="ARBA00023235"/>
    </source>
</evidence>
<dbReference type="Gene3D" id="3.40.50.140">
    <property type="match status" value="1"/>
</dbReference>
<dbReference type="GO" id="GO:0006281">
    <property type="term" value="P:DNA repair"/>
    <property type="evidence" value="ECO:0007669"/>
    <property type="project" value="TreeGrafter"/>
</dbReference>
<feature type="domain" description="Topo IA-type catalytic" evidence="14">
    <location>
        <begin position="152"/>
        <end position="583"/>
    </location>
</feature>
<dbReference type="Gene3D" id="1.10.290.10">
    <property type="entry name" value="Topoisomerase I, domain 4"/>
    <property type="match status" value="1"/>
</dbReference>
<dbReference type="InterPro" id="IPR005738">
    <property type="entry name" value="TopoIII"/>
</dbReference>
<keyword evidence="6" id="KW-0799">Topoisomerase</keyword>
<dbReference type="GO" id="GO:0006310">
    <property type="term" value="P:DNA recombination"/>
    <property type="evidence" value="ECO:0007669"/>
    <property type="project" value="TreeGrafter"/>
</dbReference>
<dbReference type="InterPro" id="IPR006171">
    <property type="entry name" value="TOPRIM_dom"/>
</dbReference>
<dbReference type="GO" id="GO:0046872">
    <property type="term" value="F:metal ion binding"/>
    <property type="evidence" value="ECO:0007669"/>
    <property type="project" value="UniProtKB-KW"/>
</dbReference>
<dbReference type="Pfam" id="PF01131">
    <property type="entry name" value="Topoisom_bac"/>
    <property type="match status" value="1"/>
</dbReference>
<keyword evidence="8 15" id="KW-0413">Isomerase</keyword>
<keyword evidence="5" id="KW-0460">Magnesium</keyword>
<keyword evidence="4" id="KW-0479">Metal-binding</keyword>